<evidence type="ECO:0000256" key="3">
    <source>
        <dbReference type="ARBA" id="ARBA00022801"/>
    </source>
</evidence>
<dbReference type="PANTHER" id="PTHR11717">
    <property type="entry name" value="LOW MOLECULAR WEIGHT PROTEIN TYROSINE PHOSPHATASE"/>
    <property type="match status" value="1"/>
</dbReference>
<dbReference type="InterPro" id="IPR017867">
    <property type="entry name" value="Tyr_phospatase_low_mol_wt"/>
</dbReference>
<dbReference type="AlphaFoldDB" id="A0A382C1F7"/>
<dbReference type="InterPro" id="IPR050438">
    <property type="entry name" value="LMW_PTPase"/>
</dbReference>
<name>A0A382C1F7_9ZZZZ</name>
<feature type="domain" description="Phosphotyrosine protein phosphatase I" evidence="5">
    <location>
        <begin position="16"/>
        <end position="165"/>
    </location>
</feature>
<dbReference type="InterPro" id="IPR023485">
    <property type="entry name" value="Ptyr_pPase"/>
</dbReference>
<dbReference type="SMART" id="SM00226">
    <property type="entry name" value="LMWPc"/>
    <property type="match status" value="1"/>
</dbReference>
<gene>
    <name evidence="6" type="ORF">METZ01_LOCUS172111</name>
</gene>
<dbReference type="SUPFAM" id="SSF52788">
    <property type="entry name" value="Phosphotyrosine protein phosphatases I"/>
    <property type="match status" value="1"/>
</dbReference>
<feature type="non-terminal residue" evidence="6">
    <location>
        <position position="1"/>
    </location>
</feature>
<dbReference type="GO" id="GO:0004725">
    <property type="term" value="F:protein tyrosine phosphatase activity"/>
    <property type="evidence" value="ECO:0007669"/>
    <property type="project" value="UniProtKB-EC"/>
</dbReference>
<evidence type="ECO:0000256" key="4">
    <source>
        <dbReference type="ARBA" id="ARBA00022912"/>
    </source>
</evidence>
<accession>A0A382C1F7</accession>
<keyword evidence="4" id="KW-0904">Protein phosphatase</keyword>
<reference evidence="6" key="1">
    <citation type="submission" date="2018-05" db="EMBL/GenBank/DDBJ databases">
        <authorList>
            <person name="Lanie J.A."/>
            <person name="Ng W.-L."/>
            <person name="Kazmierczak K.M."/>
            <person name="Andrzejewski T.M."/>
            <person name="Davidsen T.M."/>
            <person name="Wayne K.J."/>
            <person name="Tettelin H."/>
            <person name="Glass J.I."/>
            <person name="Rusch D."/>
            <person name="Podicherti R."/>
            <person name="Tsui H.-C.T."/>
            <person name="Winkler M.E."/>
        </authorList>
    </citation>
    <scope>NUCLEOTIDE SEQUENCE</scope>
</reference>
<dbReference type="PRINTS" id="PR00719">
    <property type="entry name" value="LMWPTPASE"/>
</dbReference>
<evidence type="ECO:0000256" key="1">
    <source>
        <dbReference type="ARBA" id="ARBA00011063"/>
    </source>
</evidence>
<evidence type="ECO:0000313" key="6">
    <source>
        <dbReference type="EMBL" id="SVB19257.1"/>
    </source>
</evidence>
<comment type="similarity">
    <text evidence="1">Belongs to the low molecular weight phosphotyrosine protein phosphatase family.</text>
</comment>
<proteinExistence type="inferred from homology"/>
<evidence type="ECO:0000259" key="5">
    <source>
        <dbReference type="SMART" id="SM00226"/>
    </source>
</evidence>
<dbReference type="Pfam" id="PF01451">
    <property type="entry name" value="LMWPc"/>
    <property type="match status" value="1"/>
</dbReference>
<protein>
    <recommendedName>
        <fullName evidence="2">protein-tyrosine-phosphatase</fullName>
        <ecNumber evidence="2">3.1.3.48</ecNumber>
    </recommendedName>
</protein>
<dbReference type="EMBL" id="UINC01032120">
    <property type="protein sequence ID" value="SVB19257.1"/>
    <property type="molecule type" value="Genomic_DNA"/>
</dbReference>
<dbReference type="EC" id="3.1.3.48" evidence="2"/>
<dbReference type="PANTHER" id="PTHR11717:SF7">
    <property type="entry name" value="LOW MOLECULAR WEIGHT PHOSPHOTYROSINE PROTEIN PHOSPHATASE"/>
    <property type="match status" value="1"/>
</dbReference>
<sequence>FVFQRFFMKQENNKKMSVLFVCMGNICRSPTAEGMFRRILRQHAPKLKVYVDSAGTHSYHVGEAPDLRAQEAARNRGVDISQLTARRISEKDFLRFQFILAMDQENFAFLYKLSPAEYQSRIHLFLDYAPKLNKKNVPDPYYGNGNGFERVLDLVEEASMGLLKHLGSSV</sequence>
<evidence type="ECO:0000256" key="2">
    <source>
        <dbReference type="ARBA" id="ARBA00013064"/>
    </source>
</evidence>
<dbReference type="Gene3D" id="3.40.50.2300">
    <property type="match status" value="1"/>
</dbReference>
<organism evidence="6">
    <name type="scientific">marine metagenome</name>
    <dbReference type="NCBI Taxonomy" id="408172"/>
    <lineage>
        <taxon>unclassified sequences</taxon>
        <taxon>metagenomes</taxon>
        <taxon>ecological metagenomes</taxon>
    </lineage>
</organism>
<dbReference type="CDD" id="cd16343">
    <property type="entry name" value="LMWPTP"/>
    <property type="match status" value="1"/>
</dbReference>
<dbReference type="FunFam" id="3.40.50.2300:FF:000113">
    <property type="entry name" value="Low molecular weight protein-tyrosine-phosphatase"/>
    <property type="match status" value="1"/>
</dbReference>
<dbReference type="InterPro" id="IPR036196">
    <property type="entry name" value="Ptyr_pPase_sf"/>
</dbReference>
<keyword evidence="3" id="KW-0378">Hydrolase</keyword>